<evidence type="ECO:0000259" key="3">
    <source>
        <dbReference type="Pfam" id="PF10531"/>
    </source>
</evidence>
<feature type="domain" description="Soluble ligand binding" evidence="3">
    <location>
        <begin position="172"/>
        <end position="216"/>
    </location>
</feature>
<keyword evidence="1" id="KW-0732">Signal</keyword>
<sequence>MRSDRNEKWYYRKAIAFSSTVALVLGQASVLARVGLAQSVSGIKTPETYAQLPSLSPANPDLPIPPLGYPEQPLPPLGYPEQRLNVAPANQFSRYRLGVGDAIAVTVPRFPDLSFQSNVDLEGNIVVPLVGTLQVSGLTLERVQAKIQAGLNRFVIDPQVIVSLAALRPAQVTITGEVLRPGYYPLQPGSQLSAALLAAGGTTTTADLRTIVVRRRSLADNSFVEQQIDLFTPLQNGTSLPNLRLQDGDAVIVSQLEVGNTSDYDRSLVSRSSVAQQQINVRVLSYAGRGIGNLTLPNGSTFVDALAAIAPNPDNANLGRIALIRFDPEQGKAVTQELNGKRALRGDVSQNVPLQNNDVIVVGRNFISRITYALSNFTQPFRDILGFLLFFDSLRESATNLFEPGSDDNDD</sequence>
<evidence type="ECO:0000313" key="5">
    <source>
        <dbReference type="Proteomes" id="UP000753908"/>
    </source>
</evidence>
<dbReference type="Gene3D" id="3.10.560.10">
    <property type="entry name" value="Outer membrane lipoprotein wza domain like"/>
    <property type="match status" value="2"/>
</dbReference>
<evidence type="ECO:0000259" key="2">
    <source>
        <dbReference type="Pfam" id="PF02563"/>
    </source>
</evidence>
<accession>A0A951PRA8</accession>
<protein>
    <submittedName>
        <fullName evidence="4">Polysaccharide export protein</fullName>
    </submittedName>
</protein>
<evidence type="ECO:0000256" key="1">
    <source>
        <dbReference type="ARBA" id="ARBA00022729"/>
    </source>
</evidence>
<dbReference type="PANTHER" id="PTHR33619:SF3">
    <property type="entry name" value="POLYSACCHARIDE EXPORT PROTEIN GFCE-RELATED"/>
    <property type="match status" value="1"/>
</dbReference>
<gene>
    <name evidence="4" type="ORF">KME25_26290</name>
</gene>
<evidence type="ECO:0000313" key="4">
    <source>
        <dbReference type="EMBL" id="MBW4547924.1"/>
    </source>
</evidence>
<reference evidence="4" key="2">
    <citation type="journal article" date="2022" name="Microbiol. Resour. Announc.">
        <title>Metagenome Sequencing to Explore Phylogenomics of Terrestrial Cyanobacteria.</title>
        <authorList>
            <person name="Ward R.D."/>
            <person name="Stajich J.E."/>
            <person name="Johansen J.R."/>
            <person name="Huntemann M."/>
            <person name="Clum A."/>
            <person name="Foster B."/>
            <person name="Foster B."/>
            <person name="Roux S."/>
            <person name="Palaniappan K."/>
            <person name="Varghese N."/>
            <person name="Mukherjee S."/>
            <person name="Reddy T.B.K."/>
            <person name="Daum C."/>
            <person name="Copeland A."/>
            <person name="Chen I.A."/>
            <person name="Ivanova N.N."/>
            <person name="Kyrpides N.C."/>
            <person name="Shapiro N."/>
            <person name="Eloe-Fadrosh E.A."/>
            <person name="Pietrasiak N."/>
        </authorList>
    </citation>
    <scope>NUCLEOTIDE SEQUENCE</scope>
    <source>
        <strain evidence="4">CPER-KK1</strain>
    </source>
</reference>
<name>A0A951PRA8_9CYAN</name>
<dbReference type="PANTHER" id="PTHR33619">
    <property type="entry name" value="POLYSACCHARIDE EXPORT PROTEIN GFCE-RELATED"/>
    <property type="match status" value="1"/>
</dbReference>
<dbReference type="Proteomes" id="UP000753908">
    <property type="component" value="Unassembled WGS sequence"/>
</dbReference>
<dbReference type="Pfam" id="PF10531">
    <property type="entry name" value="SLBB"/>
    <property type="match status" value="1"/>
</dbReference>
<proteinExistence type="predicted"/>
<dbReference type="Pfam" id="PF02563">
    <property type="entry name" value="Poly_export"/>
    <property type="match status" value="1"/>
</dbReference>
<dbReference type="GO" id="GO:0015159">
    <property type="term" value="F:polysaccharide transmembrane transporter activity"/>
    <property type="evidence" value="ECO:0007669"/>
    <property type="project" value="InterPro"/>
</dbReference>
<comment type="caution">
    <text evidence="4">The sequence shown here is derived from an EMBL/GenBank/DDBJ whole genome shotgun (WGS) entry which is preliminary data.</text>
</comment>
<dbReference type="AlphaFoldDB" id="A0A951PRA8"/>
<dbReference type="EMBL" id="JAHHIF010000051">
    <property type="protein sequence ID" value="MBW4547924.1"/>
    <property type="molecule type" value="Genomic_DNA"/>
</dbReference>
<reference evidence="4" key="1">
    <citation type="submission" date="2021-05" db="EMBL/GenBank/DDBJ databases">
        <authorList>
            <person name="Pietrasiak N."/>
            <person name="Ward R."/>
            <person name="Stajich J.E."/>
            <person name="Kurbessoian T."/>
        </authorList>
    </citation>
    <scope>NUCLEOTIDE SEQUENCE</scope>
    <source>
        <strain evidence="4">CPER-KK1</strain>
    </source>
</reference>
<dbReference type="InterPro" id="IPR019554">
    <property type="entry name" value="Soluble_ligand-bd"/>
</dbReference>
<organism evidence="4 5">
    <name type="scientific">Symplocastrum torsivum CPER-KK1</name>
    <dbReference type="NCBI Taxonomy" id="450513"/>
    <lineage>
        <taxon>Bacteria</taxon>
        <taxon>Bacillati</taxon>
        <taxon>Cyanobacteriota</taxon>
        <taxon>Cyanophyceae</taxon>
        <taxon>Oscillatoriophycideae</taxon>
        <taxon>Oscillatoriales</taxon>
        <taxon>Microcoleaceae</taxon>
        <taxon>Symplocastrum</taxon>
    </lineage>
</organism>
<dbReference type="InterPro" id="IPR049712">
    <property type="entry name" value="Poly_export"/>
</dbReference>
<feature type="domain" description="Polysaccharide export protein N-terminal" evidence="2">
    <location>
        <begin position="93"/>
        <end position="164"/>
    </location>
</feature>
<dbReference type="InterPro" id="IPR003715">
    <property type="entry name" value="Poly_export_N"/>
</dbReference>